<dbReference type="AlphaFoldDB" id="A0A2G9TPC5"/>
<dbReference type="OrthoDB" id="5837286at2759"/>
<evidence type="ECO:0000256" key="6">
    <source>
        <dbReference type="ARBA" id="ARBA00023170"/>
    </source>
</evidence>
<name>A0A2G9TPC5_TELCI</name>
<evidence type="ECO:0000313" key="12">
    <source>
        <dbReference type="Proteomes" id="UP000230423"/>
    </source>
</evidence>
<gene>
    <name evidence="11" type="ORF">TELCIR_19375</name>
</gene>
<dbReference type="PROSITE" id="PS50259">
    <property type="entry name" value="G_PROTEIN_RECEP_F3_4"/>
    <property type="match status" value="1"/>
</dbReference>
<evidence type="ECO:0000313" key="11">
    <source>
        <dbReference type="EMBL" id="PIO59170.1"/>
    </source>
</evidence>
<sequence>NLKLRYVNDSRLVGLAIYNVAILSLVTGPVTTLLIRSQANSNFAFVAVTVLLCTYISLGLVFVPKMRFIRRVPPSADEKERRIRQCKERLERILNKEDDLLSISGAANNTRSVSGTTLKQ</sequence>
<protein>
    <recommendedName>
        <fullName evidence="10">G-protein coupled receptors family 3 profile domain-containing protein</fullName>
    </recommendedName>
</protein>
<dbReference type="Proteomes" id="UP000230423">
    <property type="component" value="Unassembled WGS sequence"/>
</dbReference>
<keyword evidence="3 9" id="KW-1133">Transmembrane helix</keyword>
<keyword evidence="5 9" id="KW-0472">Membrane</keyword>
<accession>A0A2G9TPC5</accession>
<dbReference type="GO" id="GO:0007214">
    <property type="term" value="P:gamma-aminobutyric acid signaling pathway"/>
    <property type="evidence" value="ECO:0007669"/>
    <property type="project" value="TreeGrafter"/>
</dbReference>
<feature type="non-terminal residue" evidence="11">
    <location>
        <position position="1"/>
    </location>
</feature>
<evidence type="ECO:0000256" key="5">
    <source>
        <dbReference type="ARBA" id="ARBA00023136"/>
    </source>
</evidence>
<keyword evidence="8" id="KW-0807">Transducer</keyword>
<evidence type="ECO:0000256" key="4">
    <source>
        <dbReference type="ARBA" id="ARBA00023040"/>
    </source>
</evidence>
<keyword evidence="12" id="KW-1185">Reference proteome</keyword>
<dbReference type="GO" id="GO:0004965">
    <property type="term" value="F:G protein-coupled GABA receptor activity"/>
    <property type="evidence" value="ECO:0007669"/>
    <property type="project" value="InterPro"/>
</dbReference>
<evidence type="ECO:0000256" key="7">
    <source>
        <dbReference type="ARBA" id="ARBA00023180"/>
    </source>
</evidence>
<dbReference type="PANTHER" id="PTHR10519">
    <property type="entry name" value="GABA-B RECEPTOR"/>
    <property type="match status" value="1"/>
</dbReference>
<feature type="domain" description="G-protein coupled receptors family 3 profile" evidence="10">
    <location>
        <begin position="1"/>
        <end position="85"/>
    </location>
</feature>
<evidence type="ECO:0000256" key="3">
    <source>
        <dbReference type="ARBA" id="ARBA00022989"/>
    </source>
</evidence>
<evidence type="ECO:0000259" key="10">
    <source>
        <dbReference type="PROSITE" id="PS50259"/>
    </source>
</evidence>
<dbReference type="InterPro" id="IPR017978">
    <property type="entry name" value="GPCR_3_C"/>
</dbReference>
<evidence type="ECO:0000256" key="1">
    <source>
        <dbReference type="ARBA" id="ARBA00004141"/>
    </source>
</evidence>
<dbReference type="PANTHER" id="PTHR10519:SF77">
    <property type="entry name" value="GAMMA-AMINOBUTYRIC ACID TYPE B RECEPTOR SUBUNIT 1"/>
    <property type="match status" value="1"/>
</dbReference>
<comment type="subcellular location">
    <subcellularLocation>
        <location evidence="1">Membrane</location>
        <topology evidence="1">Multi-pass membrane protein</topology>
    </subcellularLocation>
</comment>
<dbReference type="EMBL" id="KZ358596">
    <property type="protein sequence ID" value="PIO59170.1"/>
    <property type="molecule type" value="Genomic_DNA"/>
</dbReference>
<keyword evidence="6" id="KW-0675">Receptor</keyword>
<keyword evidence="7" id="KW-0325">Glycoprotein</keyword>
<keyword evidence="2 9" id="KW-0812">Transmembrane</keyword>
<dbReference type="PRINTS" id="PR01176">
    <property type="entry name" value="GABABRECEPTR"/>
</dbReference>
<proteinExistence type="predicted"/>
<organism evidence="11 12">
    <name type="scientific">Teladorsagia circumcincta</name>
    <name type="common">Brown stomach worm</name>
    <name type="synonym">Ostertagia circumcincta</name>
    <dbReference type="NCBI Taxonomy" id="45464"/>
    <lineage>
        <taxon>Eukaryota</taxon>
        <taxon>Metazoa</taxon>
        <taxon>Ecdysozoa</taxon>
        <taxon>Nematoda</taxon>
        <taxon>Chromadorea</taxon>
        <taxon>Rhabditida</taxon>
        <taxon>Rhabditina</taxon>
        <taxon>Rhabditomorpha</taxon>
        <taxon>Strongyloidea</taxon>
        <taxon>Trichostrongylidae</taxon>
        <taxon>Teladorsagia</taxon>
    </lineage>
</organism>
<feature type="transmembrane region" description="Helical" evidence="9">
    <location>
        <begin position="12"/>
        <end position="35"/>
    </location>
</feature>
<evidence type="ECO:0000256" key="9">
    <source>
        <dbReference type="SAM" id="Phobius"/>
    </source>
</evidence>
<dbReference type="InterPro" id="IPR002455">
    <property type="entry name" value="GPCR3_GABA-B"/>
</dbReference>
<keyword evidence="4" id="KW-0297">G-protein coupled receptor</keyword>
<dbReference type="GO" id="GO:0038039">
    <property type="term" value="C:G protein-coupled receptor heterodimeric complex"/>
    <property type="evidence" value="ECO:0007669"/>
    <property type="project" value="TreeGrafter"/>
</dbReference>
<feature type="transmembrane region" description="Helical" evidence="9">
    <location>
        <begin position="41"/>
        <end position="63"/>
    </location>
</feature>
<evidence type="ECO:0000256" key="8">
    <source>
        <dbReference type="ARBA" id="ARBA00023224"/>
    </source>
</evidence>
<evidence type="ECO:0000256" key="2">
    <source>
        <dbReference type="ARBA" id="ARBA00022692"/>
    </source>
</evidence>
<reference evidence="11 12" key="1">
    <citation type="submission" date="2015-09" db="EMBL/GenBank/DDBJ databases">
        <title>Draft genome of the parasitic nematode Teladorsagia circumcincta isolate WARC Sus (inbred).</title>
        <authorList>
            <person name="Mitreva M."/>
        </authorList>
    </citation>
    <scope>NUCLEOTIDE SEQUENCE [LARGE SCALE GENOMIC DNA]</scope>
    <source>
        <strain evidence="11 12">S</strain>
    </source>
</reference>